<dbReference type="InterPro" id="IPR021717">
    <property type="entry name" value="Nucleoporin_Nup160"/>
</dbReference>
<name>A0A1B2JAV1_PICPA</name>
<dbReference type="Proteomes" id="UP000094565">
    <property type="component" value="Chromosome 2"/>
</dbReference>
<sequence>MAQSIGSLANIYIRPNDNLPVYSIDIPLEHNNVSEKVKSSVDPEDNFKRQVTVVGGFLEIDNVLHKLNYRIHQSLDSFELVPITLNQTVTNYDFQALRFQLPQDITIQEKCFSIQYSAGEVLVDFISSKNTIVSLNVSLQNFIKDKSELTSLNFHTWGFISAPYSFEVRNPFLLRSLTGNELILSLRDGGLLQLSRSKELKTFHVTIFNDTSYLDSLKLKFFRRGKFWNENLSPKAIISILPFAENYLATLSIDKILRIWNLNTRVVVLERNLSNELPDSLAKDYLDSSVTNLLQKKNFDNAIFLSVSLPLSENVIILYSVILSEDTVSLSNFENHIILPIKPDTGNLWLLQDYAFLITGATSAKFWFLWRSNSFSVIHQYDFSLDNGELSIKSALDFTTPKSSLKEEFNGKVEQVDAHYVTRIFNLYDKSIISTVYEIFERLYYVDNFVFEKELTKSSTYSLKDRIVNLLHSHLTNKDSNLYDLGSQWVKFDTTCKELWDTNNESLSINLDLENDMLYVLNGLNYSIVRDATVFELILSANPITSSQSITKTSIEDLNQLSTLLGDYSSSFPQSLLSEVAEKLMTISENEKNKTTLVMNELFQKYLQSYISKQQITELLSGLSGIENVIESVEFLISYPESSYHFEEDTAISVSKRTEWGEEILFREFQSRALVHKAVFLNLILVMITVDNSNEIIVTLFKNLLKSFKHNQLVLEAMKRTSENPPIFASIFRFLFPKPHNINGNSIASLFSRLLKEVRDGSFIKATISHLLNQNDYTLLGPELMVHLQKATPVDVFLKAMVAINSKPEESKEIFQRNDTLISKHILTQHESWLLSPIESLTVLFNVSLTEYYNHLTEFFSTRKLHSIALSMALRAVESSAPGEDDHVQQWNCFTLALSVENYELAYSATQNLKPEFRKKALKQFILALMKNGLLIKFINYDFTGSFELINEVLQEFIDTTPNLEASLKFHKLAYSWRLKVGDYRGACESLYQFIDKQRSRLPKMTESESIVLVEFYLIIINLLFTFSNADDRWILARQKAGNKLLILPALQQEYQDLISSIS</sequence>
<dbReference type="Pfam" id="PF23300">
    <property type="entry name" value="HEAT_Nup120"/>
    <property type="match status" value="1"/>
</dbReference>
<organism evidence="6 7">
    <name type="scientific">Komagataella pastoris</name>
    <name type="common">Yeast</name>
    <name type="synonym">Pichia pastoris</name>
    <dbReference type="NCBI Taxonomy" id="4922"/>
    <lineage>
        <taxon>Eukaryota</taxon>
        <taxon>Fungi</taxon>
        <taxon>Dikarya</taxon>
        <taxon>Ascomycota</taxon>
        <taxon>Saccharomycotina</taxon>
        <taxon>Pichiomycetes</taxon>
        <taxon>Pichiales</taxon>
        <taxon>Pichiaceae</taxon>
        <taxon>Komagataella</taxon>
    </lineage>
</organism>
<evidence type="ECO:0000259" key="4">
    <source>
        <dbReference type="Pfam" id="PF11715"/>
    </source>
</evidence>
<evidence type="ECO:0000259" key="5">
    <source>
        <dbReference type="Pfam" id="PF23300"/>
    </source>
</evidence>
<dbReference type="AlphaFoldDB" id="A0A1B2JAV1"/>
<proteinExistence type="predicted"/>
<evidence type="ECO:0000256" key="3">
    <source>
        <dbReference type="ARBA" id="ARBA00023242"/>
    </source>
</evidence>
<evidence type="ECO:0000313" key="6">
    <source>
        <dbReference type="EMBL" id="ANZ75140.1"/>
    </source>
</evidence>
<keyword evidence="2" id="KW-0813">Transport</keyword>
<evidence type="ECO:0000313" key="7">
    <source>
        <dbReference type="Proteomes" id="UP000094565"/>
    </source>
</evidence>
<feature type="domain" description="Nucleoporin Nup120/160 beta-propeller" evidence="4">
    <location>
        <begin position="69"/>
        <end position="536"/>
    </location>
</feature>
<comment type="subcellular location">
    <subcellularLocation>
        <location evidence="1">Nucleus</location>
    </subcellularLocation>
</comment>
<dbReference type="InterPro" id="IPR059141">
    <property type="entry name" value="Beta-prop_Nup120_160"/>
</dbReference>
<protein>
    <submittedName>
        <fullName evidence="6">BA75_03266T0</fullName>
    </submittedName>
</protein>
<accession>A0A1B2JAV1</accession>
<dbReference type="OrthoDB" id="67716at2759"/>
<dbReference type="InterPro" id="IPR056548">
    <property type="entry name" value="HEAT_Nup120"/>
</dbReference>
<reference evidence="6 7" key="1">
    <citation type="submission" date="2016-02" db="EMBL/GenBank/DDBJ databases">
        <title>Comparative genomic and transcriptomic foundation for Pichia pastoris.</title>
        <authorList>
            <person name="Love K.R."/>
            <person name="Shah K.A."/>
            <person name="Whittaker C.A."/>
            <person name="Wu J."/>
            <person name="Bartlett M.C."/>
            <person name="Ma D."/>
            <person name="Leeson R.L."/>
            <person name="Priest M."/>
            <person name="Young S.K."/>
            <person name="Love J.C."/>
        </authorList>
    </citation>
    <scope>NUCLEOTIDE SEQUENCE [LARGE SCALE GENOMIC DNA]</scope>
    <source>
        <strain evidence="6 7">ATCC 28485</strain>
    </source>
</reference>
<dbReference type="GO" id="GO:0005643">
    <property type="term" value="C:nuclear pore"/>
    <property type="evidence" value="ECO:0007669"/>
    <property type="project" value="TreeGrafter"/>
</dbReference>
<dbReference type="GO" id="GO:0017056">
    <property type="term" value="F:structural constituent of nuclear pore"/>
    <property type="evidence" value="ECO:0007669"/>
    <property type="project" value="TreeGrafter"/>
</dbReference>
<gene>
    <name evidence="6" type="primary">NUP120</name>
    <name evidence="6" type="ORF">ATY40_BA7503266</name>
</gene>
<keyword evidence="3" id="KW-0539">Nucleus</keyword>
<feature type="domain" description="Nucleoporin nup120-like HEAT repeat" evidence="5">
    <location>
        <begin position="769"/>
        <end position="930"/>
    </location>
</feature>
<dbReference type="EMBL" id="CP014585">
    <property type="protein sequence ID" value="ANZ75140.1"/>
    <property type="molecule type" value="Genomic_DNA"/>
</dbReference>
<keyword evidence="7" id="KW-1185">Reference proteome</keyword>
<dbReference type="Pfam" id="PF11715">
    <property type="entry name" value="Beta-prop_Nup120_160"/>
    <property type="match status" value="1"/>
</dbReference>
<evidence type="ECO:0000256" key="1">
    <source>
        <dbReference type="ARBA" id="ARBA00004123"/>
    </source>
</evidence>
<evidence type="ECO:0000256" key="2">
    <source>
        <dbReference type="ARBA" id="ARBA00022448"/>
    </source>
</evidence>
<dbReference type="PANTHER" id="PTHR21286">
    <property type="entry name" value="NUCLEAR PORE COMPLEX PROTEIN NUP160"/>
    <property type="match status" value="1"/>
</dbReference>
<dbReference type="PANTHER" id="PTHR21286:SF0">
    <property type="entry name" value="NUCLEAR PORE COMPLEX PROTEIN NUP160"/>
    <property type="match status" value="1"/>
</dbReference>